<evidence type="ECO:0000259" key="5">
    <source>
        <dbReference type="SMART" id="SM00642"/>
    </source>
</evidence>
<dbReference type="GO" id="GO:0004135">
    <property type="term" value="F:amylo-alpha-1,6-glucosidase activity"/>
    <property type="evidence" value="ECO:0007669"/>
    <property type="project" value="InterPro"/>
</dbReference>
<evidence type="ECO:0000256" key="1">
    <source>
        <dbReference type="ARBA" id="ARBA00008061"/>
    </source>
</evidence>
<dbReference type="InterPro" id="IPR004193">
    <property type="entry name" value="Glyco_hydro_13_N"/>
</dbReference>
<evidence type="ECO:0000256" key="3">
    <source>
        <dbReference type="ARBA" id="ARBA00023295"/>
    </source>
</evidence>
<dbReference type="Gene3D" id="2.60.40.10">
    <property type="entry name" value="Immunoglobulins"/>
    <property type="match status" value="1"/>
</dbReference>
<organism evidence="6 7">
    <name type="scientific">Stieleria marina</name>
    <dbReference type="NCBI Taxonomy" id="1930275"/>
    <lineage>
        <taxon>Bacteria</taxon>
        <taxon>Pseudomonadati</taxon>
        <taxon>Planctomycetota</taxon>
        <taxon>Planctomycetia</taxon>
        <taxon>Pirellulales</taxon>
        <taxon>Pirellulaceae</taxon>
        <taxon>Stieleria</taxon>
    </lineage>
</organism>
<dbReference type="SUPFAM" id="SSF51011">
    <property type="entry name" value="Glycosyl hydrolase domain"/>
    <property type="match status" value="1"/>
</dbReference>
<feature type="region of interest" description="Disordered" evidence="4">
    <location>
        <begin position="460"/>
        <end position="483"/>
    </location>
</feature>
<feature type="domain" description="Glycosyl hydrolase family 13 catalytic" evidence="5">
    <location>
        <begin position="155"/>
        <end position="562"/>
    </location>
</feature>
<dbReference type="InterPro" id="IPR013783">
    <property type="entry name" value="Ig-like_fold"/>
</dbReference>
<comment type="similarity">
    <text evidence="1">Belongs to the glycosyl hydrolase 13 family.</text>
</comment>
<dbReference type="RefSeq" id="WP_145418045.1">
    <property type="nucleotide sequence ID" value="NZ_CP036526.1"/>
</dbReference>
<accession>A0A517NTL5</accession>
<dbReference type="InterPro" id="IPR044505">
    <property type="entry name" value="GlgX_Isoamylase_N_E_set"/>
</dbReference>
<dbReference type="CDD" id="cd02856">
    <property type="entry name" value="E_set_GDE_Isoamylase_N"/>
    <property type="match status" value="1"/>
</dbReference>
<evidence type="ECO:0000256" key="2">
    <source>
        <dbReference type="ARBA" id="ARBA00022801"/>
    </source>
</evidence>
<evidence type="ECO:0000313" key="6">
    <source>
        <dbReference type="EMBL" id="QDT10460.1"/>
    </source>
</evidence>
<keyword evidence="7" id="KW-1185">Reference proteome</keyword>
<keyword evidence="3 6" id="KW-0326">Glycosidase</keyword>
<keyword evidence="2 6" id="KW-0378">Hydrolase</keyword>
<dbReference type="Pfam" id="PF02922">
    <property type="entry name" value="CBM_48"/>
    <property type="match status" value="1"/>
</dbReference>
<dbReference type="InterPro" id="IPR014756">
    <property type="entry name" value="Ig_E-set"/>
</dbReference>
<evidence type="ECO:0000313" key="7">
    <source>
        <dbReference type="Proteomes" id="UP000319817"/>
    </source>
</evidence>
<reference evidence="6 7" key="1">
    <citation type="submission" date="2019-02" db="EMBL/GenBank/DDBJ databases">
        <title>Deep-cultivation of Planctomycetes and their phenomic and genomic characterization uncovers novel biology.</title>
        <authorList>
            <person name="Wiegand S."/>
            <person name="Jogler M."/>
            <person name="Boedeker C."/>
            <person name="Pinto D."/>
            <person name="Vollmers J."/>
            <person name="Rivas-Marin E."/>
            <person name="Kohn T."/>
            <person name="Peeters S.H."/>
            <person name="Heuer A."/>
            <person name="Rast P."/>
            <person name="Oberbeckmann S."/>
            <person name="Bunk B."/>
            <person name="Jeske O."/>
            <person name="Meyerdierks A."/>
            <person name="Storesund J.E."/>
            <person name="Kallscheuer N."/>
            <person name="Luecker S."/>
            <person name="Lage O.M."/>
            <person name="Pohl T."/>
            <person name="Merkel B.J."/>
            <person name="Hornburger P."/>
            <person name="Mueller R.-W."/>
            <person name="Bruemmer F."/>
            <person name="Labrenz M."/>
            <person name="Spormann A.M."/>
            <person name="Op den Camp H."/>
            <person name="Overmann J."/>
            <person name="Amann R."/>
            <person name="Jetten M.S.M."/>
            <person name="Mascher T."/>
            <person name="Medema M.H."/>
            <person name="Devos D.P."/>
            <person name="Kaster A.-K."/>
            <person name="Ovreas L."/>
            <person name="Rohde M."/>
            <person name="Galperin M.Y."/>
            <person name="Jogler C."/>
        </authorList>
    </citation>
    <scope>NUCLEOTIDE SEQUENCE [LARGE SCALE GENOMIC DNA]</scope>
    <source>
        <strain evidence="6 7">K23_9</strain>
    </source>
</reference>
<dbReference type="CDD" id="cd11326">
    <property type="entry name" value="AmyAc_Glg_debranch"/>
    <property type="match status" value="1"/>
</dbReference>
<dbReference type="Gene3D" id="3.20.20.80">
    <property type="entry name" value="Glycosidases"/>
    <property type="match status" value="1"/>
</dbReference>
<proteinExistence type="inferred from homology"/>
<protein>
    <submittedName>
        <fullName evidence="6">Glycogen debranching enzyme</fullName>
        <ecNumber evidence="6">3.2.1.-</ecNumber>
    </submittedName>
</protein>
<dbReference type="InterPro" id="IPR006047">
    <property type="entry name" value="GH13_cat_dom"/>
</dbReference>
<dbReference type="Pfam" id="PF00128">
    <property type="entry name" value="Alpha-amylase"/>
    <property type="match status" value="1"/>
</dbReference>
<dbReference type="SUPFAM" id="SSF81296">
    <property type="entry name" value="E set domains"/>
    <property type="match status" value="1"/>
</dbReference>
<gene>
    <name evidence="6" type="primary">glgX_1</name>
    <name evidence="6" type="ORF">K239x_24160</name>
</gene>
<dbReference type="SMART" id="SM00642">
    <property type="entry name" value="Aamy"/>
    <property type="match status" value="1"/>
</dbReference>
<evidence type="ECO:0000256" key="4">
    <source>
        <dbReference type="SAM" id="MobiDB-lite"/>
    </source>
</evidence>
<dbReference type="GO" id="GO:0005980">
    <property type="term" value="P:glycogen catabolic process"/>
    <property type="evidence" value="ECO:0007669"/>
    <property type="project" value="InterPro"/>
</dbReference>
<dbReference type="InterPro" id="IPR017853">
    <property type="entry name" value="GH"/>
</dbReference>
<dbReference type="EC" id="3.2.1.-" evidence="6"/>
<feature type="compositionally biased region" description="Basic and acidic residues" evidence="4">
    <location>
        <begin position="460"/>
        <end position="474"/>
    </location>
</feature>
<dbReference type="InterPro" id="IPR011837">
    <property type="entry name" value="Glycogen_debranch_GlgX"/>
</dbReference>
<dbReference type="OrthoDB" id="226102at2"/>
<dbReference type="InterPro" id="IPR013780">
    <property type="entry name" value="Glyco_hydro_b"/>
</dbReference>
<name>A0A517NTL5_9BACT</name>
<dbReference type="Proteomes" id="UP000319817">
    <property type="component" value="Chromosome"/>
</dbReference>
<dbReference type="EMBL" id="CP036526">
    <property type="protein sequence ID" value="QDT10460.1"/>
    <property type="molecule type" value="Genomic_DNA"/>
</dbReference>
<dbReference type="NCBIfam" id="TIGR02100">
    <property type="entry name" value="glgX_debranch"/>
    <property type="match status" value="1"/>
</dbReference>
<dbReference type="SUPFAM" id="SSF51445">
    <property type="entry name" value="(Trans)glycosidases"/>
    <property type="match status" value="1"/>
</dbReference>
<dbReference type="AlphaFoldDB" id="A0A517NTL5"/>
<dbReference type="PANTHER" id="PTHR43002">
    <property type="entry name" value="GLYCOGEN DEBRANCHING ENZYME"/>
    <property type="match status" value="1"/>
</dbReference>
<dbReference type="Gene3D" id="2.60.40.1180">
    <property type="entry name" value="Golgi alpha-mannosidase II"/>
    <property type="match status" value="1"/>
</dbReference>
<sequence>MLMRQPFPNLQFTYTPPFGPIVQESGVQFSVFSRSATAMRLLLYNKVADREPAEIIEFDRDSDRWGDVWSLHVAGLKHGQLYHLQASGPWDPDNGHRFDSTARLIDPYTQALAGEFMKSDDGVIRPPKCVVIKDTFDWDGDRHIRRDISESVIYEMHVRGFTKSKTAKIDSGGSYLGVIEKIPYLQSLGITAVELMPVNEFPIRDIYGKKLDRPNYWGYDPMAFFSPHRGYAHDKTPGAQITEFKQMVKALHAAGIEVILDVVFNHTCEGNEQGPTLSFKGLENQVYYILSEGKHFSNYSGCGNTINGNHPVVREMIFHCLRHWVHNFHIDGFRFDLASILSRDRKGNLVPNPPMVELIAEDPLLADTKIIAEAWDAAGAYQVGSFGSARWAEWNGRYRDDVRGFWRGDGGTLGALATRLAGSSDLYEHSGRPPFCSINFITSHDGFTMNDLMAYKHKHNDANGEENRDGDNHNISDNYGVEGPTRKKSISMIRDRQVRNMLTTLMLSQGVPMLVSGDEVRRTQKGNNNAYCQDNDVSWFDWRLVEKNADLLRFVKSLIAFRRNQPTVRRREYLTGRPVDGRKIPDVSWYAPDGIVLDWSQQELAMMAYIAAPSRVEDPEELGRDMVLMFNSTGQTMDFTMPAMGRNMKWNLFLDTAAVSPADIYPDVDGPMPPDSMVVDMPHHSMKVYVSGKIPGEGKKSRG</sequence>